<evidence type="ECO:0000313" key="9">
    <source>
        <dbReference type="Proteomes" id="UP001595816"/>
    </source>
</evidence>
<comment type="function">
    <text evidence="2 7">Converts N-acetylmannosamine-6-phosphate (ManNAc-6-P) to N-acetylglucosamine-6-phosphate (GlcNAc-6-P).</text>
</comment>
<dbReference type="PANTHER" id="PTHR36204">
    <property type="entry name" value="N-ACETYLMANNOSAMINE-6-PHOSPHATE 2-EPIMERASE-RELATED"/>
    <property type="match status" value="1"/>
</dbReference>
<evidence type="ECO:0000256" key="1">
    <source>
        <dbReference type="ARBA" id="ARBA00000056"/>
    </source>
</evidence>
<dbReference type="SUPFAM" id="SSF51366">
    <property type="entry name" value="Ribulose-phoshate binding barrel"/>
    <property type="match status" value="1"/>
</dbReference>
<protein>
    <recommendedName>
        <fullName evidence="7">Putative N-acetylmannosamine-6-phosphate 2-epimerase</fullName>
        <ecNumber evidence="7">5.1.3.9</ecNumber>
    </recommendedName>
    <alternativeName>
        <fullName evidence="7">ManNAc-6-P epimerase</fullName>
    </alternativeName>
</protein>
<dbReference type="CDD" id="cd04729">
    <property type="entry name" value="NanE"/>
    <property type="match status" value="1"/>
</dbReference>
<evidence type="ECO:0000256" key="2">
    <source>
        <dbReference type="ARBA" id="ARBA00002147"/>
    </source>
</evidence>
<gene>
    <name evidence="7" type="primary">nanE</name>
    <name evidence="8" type="ORF">ACFOZ4_23455</name>
</gene>
<dbReference type="NCBIfam" id="NF002231">
    <property type="entry name" value="PRK01130.1"/>
    <property type="match status" value="1"/>
</dbReference>
<keyword evidence="6 7" id="KW-0119">Carbohydrate metabolism</keyword>
<reference evidence="9" key="1">
    <citation type="journal article" date="2019" name="Int. J. Syst. Evol. Microbiol.">
        <title>The Global Catalogue of Microorganisms (GCM) 10K type strain sequencing project: providing services to taxonomists for standard genome sequencing and annotation.</title>
        <authorList>
            <consortium name="The Broad Institute Genomics Platform"/>
            <consortium name="The Broad Institute Genome Sequencing Center for Infectious Disease"/>
            <person name="Wu L."/>
            <person name="Ma J."/>
        </authorList>
    </citation>
    <scope>NUCLEOTIDE SEQUENCE [LARGE SCALE GENOMIC DNA]</scope>
    <source>
        <strain evidence="9">CGMCC 4.7289</strain>
    </source>
</reference>
<proteinExistence type="inferred from homology"/>
<dbReference type="EMBL" id="JBHSAY010000012">
    <property type="protein sequence ID" value="MFC4133576.1"/>
    <property type="molecule type" value="Genomic_DNA"/>
</dbReference>
<dbReference type="InterPro" id="IPR011060">
    <property type="entry name" value="RibuloseP-bd_barrel"/>
</dbReference>
<dbReference type="InterPro" id="IPR007260">
    <property type="entry name" value="NanE"/>
</dbReference>
<evidence type="ECO:0000256" key="5">
    <source>
        <dbReference type="ARBA" id="ARBA00023235"/>
    </source>
</evidence>
<comment type="similarity">
    <text evidence="4 7">Belongs to the NanE family.</text>
</comment>
<dbReference type="Pfam" id="PF04131">
    <property type="entry name" value="NanE"/>
    <property type="match status" value="1"/>
</dbReference>
<dbReference type="RefSeq" id="WP_253762368.1">
    <property type="nucleotide sequence ID" value="NZ_JAMZDZ010000001.1"/>
</dbReference>
<dbReference type="Proteomes" id="UP001595816">
    <property type="component" value="Unassembled WGS sequence"/>
</dbReference>
<keyword evidence="5 7" id="KW-0413">Isomerase</keyword>
<dbReference type="GO" id="GO:0047465">
    <property type="term" value="F:N-acylglucosamine-6-phosphate 2-epimerase activity"/>
    <property type="evidence" value="ECO:0007669"/>
    <property type="project" value="UniProtKB-EC"/>
</dbReference>
<dbReference type="PANTHER" id="PTHR36204:SF1">
    <property type="entry name" value="N-ACETYLMANNOSAMINE-6-PHOSPHATE 2-EPIMERASE-RELATED"/>
    <property type="match status" value="1"/>
</dbReference>
<evidence type="ECO:0000256" key="7">
    <source>
        <dbReference type="HAMAP-Rule" id="MF_01235"/>
    </source>
</evidence>
<dbReference type="EC" id="5.1.3.9" evidence="7"/>
<comment type="caution">
    <text evidence="8">The sequence shown here is derived from an EMBL/GenBank/DDBJ whole genome shotgun (WGS) entry which is preliminary data.</text>
</comment>
<comment type="catalytic activity">
    <reaction evidence="1 7">
        <text>an N-acyl-D-glucosamine 6-phosphate = an N-acyl-D-mannosamine 6-phosphate</text>
        <dbReference type="Rhea" id="RHEA:23932"/>
        <dbReference type="ChEBI" id="CHEBI:57599"/>
        <dbReference type="ChEBI" id="CHEBI:57666"/>
        <dbReference type="EC" id="5.1.3.9"/>
    </reaction>
</comment>
<name>A0ABV8LR99_9ACTN</name>
<keyword evidence="9" id="KW-1185">Reference proteome</keyword>
<dbReference type="Gene3D" id="3.20.20.70">
    <property type="entry name" value="Aldolase class I"/>
    <property type="match status" value="1"/>
</dbReference>
<comment type="pathway">
    <text evidence="3 7">Amino-sugar metabolism; N-acetylneuraminate degradation; D-fructose 6-phosphate from N-acetylneuraminate: step 3/5.</text>
</comment>
<evidence type="ECO:0000313" key="8">
    <source>
        <dbReference type="EMBL" id="MFC4133576.1"/>
    </source>
</evidence>
<dbReference type="InterPro" id="IPR013785">
    <property type="entry name" value="Aldolase_TIM"/>
</dbReference>
<evidence type="ECO:0000256" key="3">
    <source>
        <dbReference type="ARBA" id="ARBA00005081"/>
    </source>
</evidence>
<dbReference type="HAMAP" id="MF_01235">
    <property type="entry name" value="ManNAc6P_epimer"/>
    <property type="match status" value="1"/>
</dbReference>
<organism evidence="8 9">
    <name type="scientific">Hamadaea flava</name>
    <dbReference type="NCBI Taxonomy" id="1742688"/>
    <lineage>
        <taxon>Bacteria</taxon>
        <taxon>Bacillati</taxon>
        <taxon>Actinomycetota</taxon>
        <taxon>Actinomycetes</taxon>
        <taxon>Micromonosporales</taxon>
        <taxon>Micromonosporaceae</taxon>
        <taxon>Hamadaea</taxon>
    </lineage>
</organism>
<evidence type="ECO:0000256" key="6">
    <source>
        <dbReference type="ARBA" id="ARBA00023277"/>
    </source>
</evidence>
<sequence>MTDAAAPVLTAIRGGLVVSCQAPPGDPLRDPEVLARMAASVVRAGAIGVRVNGVEVVRRTRALVKTPVIGLWKDGDEGVYITPTARHALDVAAAGADIVAVDATARPRPDGRTLADTVAAIHRQTEALVLADVSTVDEGLAAVDAGADAVATTLSGYTGPGTPPAGPDLELVAALAGKLGVPVIAEGRIHTPEQARAALDAGAWAVVVGTAITSPAWLTGRYRAALAA</sequence>
<evidence type="ECO:0000256" key="4">
    <source>
        <dbReference type="ARBA" id="ARBA00007439"/>
    </source>
</evidence>
<accession>A0ABV8LR99</accession>